<organism evidence="11 12">
    <name type="scientific">Dyadobacter pollutisoli</name>
    <dbReference type="NCBI Taxonomy" id="2910158"/>
    <lineage>
        <taxon>Bacteria</taxon>
        <taxon>Pseudomonadati</taxon>
        <taxon>Bacteroidota</taxon>
        <taxon>Cytophagia</taxon>
        <taxon>Cytophagales</taxon>
        <taxon>Spirosomataceae</taxon>
        <taxon>Dyadobacter</taxon>
    </lineage>
</organism>
<dbReference type="KEGG" id="dpf:ON006_12245"/>
<evidence type="ECO:0000256" key="1">
    <source>
        <dbReference type="ARBA" id="ARBA00004739"/>
    </source>
</evidence>
<dbReference type="PANTHER" id="PTHR13914">
    <property type="entry name" value="PROLINE OXIDASE"/>
    <property type="match status" value="1"/>
</dbReference>
<comment type="cofactor">
    <cofactor evidence="9">
        <name>FAD</name>
        <dbReference type="ChEBI" id="CHEBI:57692"/>
    </cofactor>
    <text evidence="9">Binds 1 FAD per subunit.</text>
</comment>
<keyword evidence="4 9" id="KW-0547">Nucleotide-binding</keyword>
<accession>A0A9E8NGR0</accession>
<keyword evidence="5 9" id="KW-0274">FAD</keyword>
<dbReference type="PANTHER" id="PTHR13914:SF0">
    <property type="entry name" value="PROLINE DEHYDROGENASE 1, MITOCHONDRIAL"/>
    <property type="match status" value="1"/>
</dbReference>
<protein>
    <recommendedName>
        <fullName evidence="2">proline dehydrogenase</fullName>
        <ecNumber evidence="2">1.5.5.2</ecNumber>
    </recommendedName>
</protein>
<evidence type="ECO:0000313" key="12">
    <source>
        <dbReference type="Proteomes" id="UP001164653"/>
    </source>
</evidence>
<proteinExistence type="predicted"/>
<dbReference type="Proteomes" id="UP001164653">
    <property type="component" value="Chromosome"/>
</dbReference>
<evidence type="ECO:0000256" key="7">
    <source>
        <dbReference type="ARBA" id="ARBA00023062"/>
    </source>
</evidence>
<evidence type="ECO:0000256" key="3">
    <source>
        <dbReference type="ARBA" id="ARBA00022630"/>
    </source>
</evidence>
<dbReference type="GO" id="GO:0010133">
    <property type="term" value="P:L-proline catabolic process to L-glutamate"/>
    <property type="evidence" value="ECO:0007669"/>
    <property type="project" value="InterPro"/>
</dbReference>
<dbReference type="InterPro" id="IPR008219">
    <property type="entry name" value="PRODH_bac_arc"/>
</dbReference>
<dbReference type="InterPro" id="IPR015659">
    <property type="entry name" value="Proline_oxidase"/>
</dbReference>
<name>A0A9E8NGR0_9BACT</name>
<feature type="binding site" evidence="9">
    <location>
        <begin position="193"/>
        <end position="195"/>
    </location>
    <ligand>
        <name>FAD</name>
        <dbReference type="ChEBI" id="CHEBI:57692"/>
    </ligand>
</feature>
<dbReference type="SUPFAM" id="SSF51730">
    <property type="entry name" value="FAD-linked oxidoreductase"/>
    <property type="match status" value="1"/>
</dbReference>
<feature type="binding site" evidence="9">
    <location>
        <position position="169"/>
    </location>
    <ligand>
        <name>FAD</name>
        <dbReference type="ChEBI" id="CHEBI:57692"/>
    </ligand>
</feature>
<sequence>MENLLSIGTNALKKAALNEGAKEYILDNPVLFKTLKRAADRYIGGETLEEAAIKVAKENQNGFKCSLEFIGESTRTENEARDATDEFVTICRKIHSAGLHSTVSLDLSHIGLAISKDLCLHHLNLICTEASAAGIEVIISAEGTERTDAILDSYFEISKTHSNIAITLQAYLHRTQDDFQEVIKRNGRIRIVKGAFETPNGLSLSRGEQLDDVYLNFIDQLLSRKHKCSIATHHGTIQQRAKKLVDLYQPDKDLYEFESLYGIRTQQLLDLKAEGYATKLYFVYGKEWYLYLCNRIAEYPLNIFLALEDIVGTN</sequence>
<dbReference type="PIRSF" id="PIRSF000196">
    <property type="entry name" value="Pro_dehydrog"/>
    <property type="match status" value="1"/>
</dbReference>
<dbReference type="Gene3D" id="3.20.20.220">
    <property type="match status" value="1"/>
</dbReference>
<keyword evidence="7" id="KW-0642">Proline metabolism</keyword>
<dbReference type="InterPro" id="IPR002872">
    <property type="entry name" value="Proline_DH_dom"/>
</dbReference>
<gene>
    <name evidence="11" type="ORF">ON006_12245</name>
</gene>
<evidence type="ECO:0000256" key="8">
    <source>
        <dbReference type="ARBA" id="ARBA00048779"/>
    </source>
</evidence>
<feature type="domain" description="Proline dehydrogenase" evidence="10">
    <location>
        <begin position="55"/>
        <end position="296"/>
    </location>
</feature>
<evidence type="ECO:0000256" key="4">
    <source>
        <dbReference type="ARBA" id="ARBA00022741"/>
    </source>
</evidence>
<dbReference type="Pfam" id="PF01619">
    <property type="entry name" value="Pro_dh"/>
    <property type="match status" value="1"/>
</dbReference>
<dbReference type="GO" id="GO:0004657">
    <property type="term" value="F:proline dehydrogenase activity"/>
    <property type="evidence" value="ECO:0007669"/>
    <property type="project" value="UniProtKB-EC"/>
</dbReference>
<evidence type="ECO:0000256" key="2">
    <source>
        <dbReference type="ARBA" id="ARBA00012695"/>
    </source>
</evidence>
<evidence type="ECO:0000256" key="9">
    <source>
        <dbReference type="PIRSR" id="PIRSR000196-2"/>
    </source>
</evidence>
<evidence type="ECO:0000256" key="6">
    <source>
        <dbReference type="ARBA" id="ARBA00023002"/>
    </source>
</evidence>
<dbReference type="EMBL" id="CP112998">
    <property type="protein sequence ID" value="WAC14707.1"/>
    <property type="molecule type" value="Genomic_DNA"/>
</dbReference>
<keyword evidence="6" id="KW-0560">Oxidoreductase</keyword>
<feature type="binding site" evidence="9">
    <location>
        <begin position="232"/>
        <end position="233"/>
    </location>
    <ligand>
        <name>FAD</name>
        <dbReference type="ChEBI" id="CHEBI:57692"/>
    </ligand>
</feature>
<reference evidence="11" key="1">
    <citation type="submission" date="2022-11" db="EMBL/GenBank/DDBJ databases">
        <title>Dyadobacter pollutisoli sp. nov., isolated from plastic dumped soil.</title>
        <authorList>
            <person name="Kim J.M."/>
            <person name="Kim K.R."/>
            <person name="Lee J.K."/>
            <person name="Hao L."/>
            <person name="Jeon C.O."/>
        </authorList>
    </citation>
    <scope>NUCLEOTIDE SEQUENCE</scope>
    <source>
        <strain evidence="11">U1</strain>
    </source>
</reference>
<evidence type="ECO:0000313" key="11">
    <source>
        <dbReference type="EMBL" id="WAC14707.1"/>
    </source>
</evidence>
<dbReference type="AlphaFoldDB" id="A0A9E8NGR0"/>
<dbReference type="GO" id="GO:0000166">
    <property type="term" value="F:nucleotide binding"/>
    <property type="evidence" value="ECO:0007669"/>
    <property type="project" value="UniProtKB-KW"/>
</dbReference>
<dbReference type="RefSeq" id="WP_244820074.1">
    <property type="nucleotide sequence ID" value="NZ_CP112998.1"/>
</dbReference>
<dbReference type="InterPro" id="IPR029041">
    <property type="entry name" value="FAD-linked_oxidoreductase-like"/>
</dbReference>
<comment type="catalytic activity">
    <reaction evidence="8">
        <text>L-proline + a quinone = (S)-1-pyrroline-5-carboxylate + a quinol + H(+)</text>
        <dbReference type="Rhea" id="RHEA:23784"/>
        <dbReference type="ChEBI" id="CHEBI:15378"/>
        <dbReference type="ChEBI" id="CHEBI:17388"/>
        <dbReference type="ChEBI" id="CHEBI:24646"/>
        <dbReference type="ChEBI" id="CHEBI:60039"/>
        <dbReference type="ChEBI" id="CHEBI:132124"/>
        <dbReference type="EC" id="1.5.5.2"/>
    </reaction>
</comment>
<keyword evidence="12" id="KW-1185">Reference proteome</keyword>
<dbReference type="EC" id="1.5.5.2" evidence="2"/>
<evidence type="ECO:0000259" key="10">
    <source>
        <dbReference type="Pfam" id="PF01619"/>
    </source>
</evidence>
<comment type="pathway">
    <text evidence="1">Amino-acid degradation; L-proline degradation into L-glutamate; L-glutamate from L-proline: step 1/2.</text>
</comment>
<evidence type="ECO:0000256" key="5">
    <source>
        <dbReference type="ARBA" id="ARBA00022827"/>
    </source>
</evidence>
<keyword evidence="3" id="KW-0285">Flavoprotein</keyword>